<feature type="signal peptide" evidence="2">
    <location>
        <begin position="1"/>
        <end position="19"/>
    </location>
</feature>
<feature type="domain" description="Beta-lactamase-related" evidence="3">
    <location>
        <begin position="30"/>
        <end position="339"/>
    </location>
</feature>
<feature type="chain" id="PRO_5002131114" evidence="2">
    <location>
        <begin position="20"/>
        <end position="359"/>
    </location>
</feature>
<evidence type="ECO:0000256" key="2">
    <source>
        <dbReference type="SAM" id="SignalP"/>
    </source>
</evidence>
<comment type="similarity">
    <text evidence="1">Belongs to the beta-lactamase family.</text>
</comment>
<evidence type="ECO:0000259" key="3">
    <source>
        <dbReference type="Pfam" id="PF00144"/>
    </source>
</evidence>
<gene>
    <name evidence="4" type="primary">ampC_2</name>
    <name evidence="4" type="ORF">DB43_EL00300</name>
</gene>
<dbReference type="EMBL" id="JSAM01000031">
    <property type="protein sequence ID" value="KIA78219.1"/>
    <property type="molecule type" value="Genomic_DNA"/>
</dbReference>
<dbReference type="PANTHER" id="PTHR22935:SF95">
    <property type="entry name" value="BETA-LACTAMASE-LIKE 1-RELATED"/>
    <property type="match status" value="1"/>
</dbReference>
<dbReference type="AlphaFoldDB" id="A0A0C1EPQ2"/>
<keyword evidence="4" id="KW-0378">Hydrolase</keyword>
<evidence type="ECO:0000313" key="5">
    <source>
        <dbReference type="Proteomes" id="UP000031307"/>
    </source>
</evidence>
<dbReference type="RefSeq" id="WP_006341544.1">
    <property type="nucleotide sequence ID" value="NZ_JASBUT010000030.1"/>
</dbReference>
<name>A0A0C1EPQ2_9BACT</name>
<dbReference type="EC" id="3.5.2.6" evidence="4"/>
<accession>A0A0C1EPQ2</accession>
<dbReference type="InterPro" id="IPR012338">
    <property type="entry name" value="Beta-lactam/transpept-like"/>
</dbReference>
<dbReference type="OMA" id="ANRNYPN"/>
<dbReference type="Gene3D" id="3.40.710.10">
    <property type="entry name" value="DD-peptidase/beta-lactamase superfamily"/>
    <property type="match status" value="1"/>
</dbReference>
<dbReference type="Proteomes" id="UP000031307">
    <property type="component" value="Unassembled WGS sequence"/>
</dbReference>
<dbReference type="InterPro" id="IPR051478">
    <property type="entry name" value="Beta-lactamase-like_AB/R"/>
</dbReference>
<keyword evidence="2" id="KW-0732">Signal</keyword>
<organism evidence="4 5">
    <name type="scientific">Parachlamydia acanthamoebae</name>
    <dbReference type="NCBI Taxonomy" id="83552"/>
    <lineage>
        <taxon>Bacteria</taxon>
        <taxon>Pseudomonadati</taxon>
        <taxon>Chlamydiota</taxon>
        <taxon>Chlamydiia</taxon>
        <taxon>Parachlamydiales</taxon>
        <taxon>Parachlamydiaceae</taxon>
        <taxon>Parachlamydia</taxon>
    </lineage>
</organism>
<dbReference type="PANTHER" id="PTHR22935">
    <property type="entry name" value="PENICILLIN-BINDING PROTEIN"/>
    <property type="match status" value="1"/>
</dbReference>
<evidence type="ECO:0000256" key="1">
    <source>
        <dbReference type="ARBA" id="ARBA00038473"/>
    </source>
</evidence>
<reference evidence="4 5" key="1">
    <citation type="journal article" date="2014" name="Mol. Biol. Evol.">
        <title>Massive expansion of Ubiquitination-related gene families within the Chlamydiae.</title>
        <authorList>
            <person name="Domman D."/>
            <person name="Collingro A."/>
            <person name="Lagkouvardos I."/>
            <person name="Gehre L."/>
            <person name="Weinmaier T."/>
            <person name="Rattei T."/>
            <person name="Subtil A."/>
            <person name="Horn M."/>
        </authorList>
    </citation>
    <scope>NUCLEOTIDE SEQUENCE [LARGE SCALE GENOMIC DNA]</scope>
    <source>
        <strain evidence="4 5">OEW1</strain>
    </source>
</reference>
<dbReference type="Pfam" id="PF00144">
    <property type="entry name" value="Beta-lactamase"/>
    <property type="match status" value="1"/>
</dbReference>
<protein>
    <submittedName>
        <fullName evidence="4">Beta-lactamase</fullName>
        <ecNumber evidence="4">3.5.2.6</ecNumber>
    </submittedName>
</protein>
<dbReference type="InterPro" id="IPR001466">
    <property type="entry name" value="Beta-lactam-related"/>
</dbReference>
<proteinExistence type="inferred from homology"/>
<dbReference type="GO" id="GO:0008800">
    <property type="term" value="F:beta-lactamase activity"/>
    <property type="evidence" value="ECO:0007669"/>
    <property type="project" value="UniProtKB-EC"/>
</dbReference>
<comment type="caution">
    <text evidence="4">The sequence shown here is derived from an EMBL/GenBank/DDBJ whole genome shotgun (WGS) entry which is preliminary data.</text>
</comment>
<sequence length="359" mass="40632">MCHIFFYTFLFLLASFVQAENSKQDPALIIEQTIQKYMQEKQIPGMAIALYYNQKPYFFNFGFADDLSNQSVTSDTLFEIASLTKVFTSTALAIQILKSKMRLSDPVIKYLPNVQKRLQGIGKVTLLQLATHTSGLPRIPPRLPPHRGKKYHKNSVLHFLSEWQPDRPPGEHYSYSNLGYGVLGYAIADVENKHYGDSIKEHILEPLFMKSTFLIVPHAYQELYAQGYTKEGNLAERSSVNAWPAGCALRSTSRDLLKFLMASLGIEGPQELMQAMELTQKSFFKINDQLSIGLGWQKYTTDKLLFVDKNGQVPGFSSYIGLLPNQKIGIVLLANKGKTQITKTGRDLLERLFEASQMK</sequence>
<evidence type="ECO:0000313" key="4">
    <source>
        <dbReference type="EMBL" id="KIA78219.1"/>
    </source>
</evidence>
<dbReference type="PATRIC" id="fig|83552.4.peg.607"/>
<dbReference type="SUPFAM" id="SSF56601">
    <property type="entry name" value="beta-lactamase/transpeptidase-like"/>
    <property type="match status" value="1"/>
</dbReference>